<dbReference type="InterPro" id="IPR015424">
    <property type="entry name" value="PyrdxlP-dep_Trfase"/>
</dbReference>
<evidence type="ECO:0000313" key="5">
    <source>
        <dbReference type="Proteomes" id="UP001519271"/>
    </source>
</evidence>
<dbReference type="Gene3D" id="3.40.640.10">
    <property type="entry name" value="Type I PLP-dependent aspartate aminotransferase-like (Major domain)"/>
    <property type="match status" value="1"/>
</dbReference>
<dbReference type="Pfam" id="PF03841">
    <property type="entry name" value="SelA"/>
    <property type="match status" value="1"/>
</dbReference>
<comment type="caution">
    <text evidence="4">The sequence shown here is derived from an EMBL/GenBank/DDBJ whole genome shotgun (WGS) entry which is preliminary data.</text>
</comment>
<name>A0ABS4G854_9CLOT</name>
<dbReference type="PANTHER" id="PTHR32328:SF0">
    <property type="entry name" value="L-SERYL-TRNA(SEC) SELENIUM TRANSFERASE"/>
    <property type="match status" value="1"/>
</dbReference>
<protein>
    <submittedName>
        <fullName evidence="4">Pyridoxal phosphate-dependent enzyme</fullName>
    </submittedName>
</protein>
<dbReference type="Proteomes" id="UP001519271">
    <property type="component" value="Unassembled WGS sequence"/>
</dbReference>
<keyword evidence="5" id="KW-1185">Reference proteome</keyword>
<comment type="similarity">
    <text evidence="3">Belongs to the SelA family.</text>
</comment>
<evidence type="ECO:0000256" key="1">
    <source>
        <dbReference type="ARBA" id="ARBA00001933"/>
    </source>
</evidence>
<keyword evidence="2" id="KW-0663">Pyridoxal phosphate</keyword>
<evidence type="ECO:0000313" key="4">
    <source>
        <dbReference type="EMBL" id="MBP1920714.1"/>
    </source>
</evidence>
<dbReference type="InterPro" id="IPR006337">
    <property type="entry name" value="DgaE-like"/>
</dbReference>
<dbReference type="NCBIfam" id="TIGR01437">
    <property type="entry name" value="selA_rel"/>
    <property type="match status" value="1"/>
</dbReference>
<accession>A0ABS4G854</accession>
<evidence type="ECO:0000256" key="2">
    <source>
        <dbReference type="ARBA" id="ARBA00022898"/>
    </source>
</evidence>
<proteinExistence type="inferred from homology"/>
<evidence type="ECO:0000256" key="3">
    <source>
        <dbReference type="ARBA" id="ARBA00044507"/>
    </source>
</evidence>
<dbReference type="InterPro" id="IPR018319">
    <property type="entry name" value="SelA-like"/>
</dbReference>
<comment type="cofactor">
    <cofactor evidence="1">
        <name>pyridoxal 5'-phosphate</name>
        <dbReference type="ChEBI" id="CHEBI:597326"/>
    </cofactor>
</comment>
<organism evidence="4 5">
    <name type="scientific">Youngiibacter multivorans</name>
    <dbReference type="NCBI Taxonomy" id="937251"/>
    <lineage>
        <taxon>Bacteria</taxon>
        <taxon>Bacillati</taxon>
        <taxon>Bacillota</taxon>
        <taxon>Clostridia</taxon>
        <taxon>Eubacteriales</taxon>
        <taxon>Clostridiaceae</taxon>
        <taxon>Youngiibacter</taxon>
    </lineage>
</organism>
<reference evidence="4 5" key="1">
    <citation type="submission" date="2021-03" db="EMBL/GenBank/DDBJ databases">
        <title>Genomic Encyclopedia of Type Strains, Phase IV (KMG-IV): sequencing the most valuable type-strain genomes for metagenomic binning, comparative biology and taxonomic classification.</title>
        <authorList>
            <person name="Goeker M."/>
        </authorList>
    </citation>
    <scope>NUCLEOTIDE SEQUENCE [LARGE SCALE GENOMIC DNA]</scope>
    <source>
        <strain evidence="4 5">DSM 6139</strain>
    </source>
</reference>
<dbReference type="PANTHER" id="PTHR32328">
    <property type="entry name" value="L-SERYL-TRNA(SEC) SELENIUM TRANSFERASE"/>
    <property type="match status" value="1"/>
</dbReference>
<dbReference type="SUPFAM" id="SSF53383">
    <property type="entry name" value="PLP-dependent transferases"/>
    <property type="match status" value="1"/>
</dbReference>
<sequence>MKNIYTEQGLKGVINASGRMTKLGVSTISDEVADVLVDAAQNYVVIDDLLEWAGKKVGPLVGCEDACITSSASAGIALSVASLICKDNIQKVEHFFDTVKKDSKRQVILLRGHNINFGAPLSTMLELGGAEIVEVGYSNKSTLGDIRDAVSDKTLAIVFVKSHHCVQKNMVGIEETIRLANELEVPCIVDASAEEDLSAYIKMGADFVCYSGAKAISGPTSGFVACKTEEYAKNMRLQYSGIGRAMKVGKENIMGLVKAIEIYQTKPHTSMVGTDDLKEFMAEVNAIEGLRCSIIQDEAGRQIFRAKVDFDEPKYGLSAKLAAKALSTRNPSIFTRDHQANIGSLAIDPRPLNSKDELFEILNALKQLKGDKKIG</sequence>
<dbReference type="EMBL" id="JAGGKC010000037">
    <property type="protein sequence ID" value="MBP1920714.1"/>
    <property type="molecule type" value="Genomic_DNA"/>
</dbReference>
<dbReference type="InterPro" id="IPR015421">
    <property type="entry name" value="PyrdxlP-dep_Trfase_major"/>
</dbReference>
<dbReference type="RefSeq" id="WP_209460874.1">
    <property type="nucleotide sequence ID" value="NZ_JAGGKC010000037.1"/>
</dbReference>
<gene>
    <name evidence="4" type="ORF">J2Z34_003229</name>
</gene>